<dbReference type="GO" id="GO:0003676">
    <property type="term" value="F:nucleic acid binding"/>
    <property type="evidence" value="ECO:0007669"/>
    <property type="project" value="InterPro"/>
</dbReference>
<dbReference type="Proteomes" id="UP000245383">
    <property type="component" value="Unassembled WGS sequence"/>
</dbReference>
<evidence type="ECO:0000313" key="1">
    <source>
        <dbReference type="EMBL" id="PVU95155.1"/>
    </source>
</evidence>
<gene>
    <name evidence="1" type="ORF">BB561_001989</name>
</gene>
<comment type="caution">
    <text evidence="1">The sequence shown here is derived from an EMBL/GenBank/DDBJ whole genome shotgun (WGS) entry which is preliminary data.</text>
</comment>
<proteinExistence type="predicted"/>
<keyword evidence="2" id="KW-1185">Reference proteome</keyword>
<dbReference type="InterPro" id="IPR036875">
    <property type="entry name" value="Znf_CCHC_sf"/>
</dbReference>
<protein>
    <recommendedName>
        <fullName evidence="3">CCHC-type domain-containing protein</fullName>
    </recommendedName>
</protein>
<accession>A0A2T9YS36</accession>
<dbReference type="STRING" id="133385.A0A2T9YS36"/>
<reference evidence="1 2" key="1">
    <citation type="journal article" date="2018" name="MBio">
        <title>Comparative Genomics Reveals the Core Gene Toolbox for the Fungus-Insect Symbiosis.</title>
        <authorList>
            <person name="Wang Y."/>
            <person name="Stata M."/>
            <person name="Wang W."/>
            <person name="Stajich J.E."/>
            <person name="White M.M."/>
            <person name="Moncalvo J.M."/>
        </authorList>
    </citation>
    <scope>NUCLEOTIDE SEQUENCE [LARGE SCALE GENOMIC DNA]</scope>
    <source>
        <strain evidence="1 2">SWE-8-4</strain>
    </source>
</reference>
<dbReference type="OrthoDB" id="10328120at2759"/>
<sequence>MKFLFKKTIDSFEIPTFLELDEFVLALTYRGCKPVCSFCKQKGHWKSDCLELEKFKQNKLKNAKKNSKSGQNTVGLALKTMFADINNKMCQKPQKKSKEPEDHTIAPQVKAIKDSIKPNKLQSLELNGKNDELISKKNIDRLTESNSTKQLDKIELELSDHPIYADSSCPSTPNFKKEWDKSDENYTENNVSVAVIDMDLVNELADNNGFTDA</sequence>
<organism evidence="1 2">
    <name type="scientific">Smittium simulii</name>
    <dbReference type="NCBI Taxonomy" id="133385"/>
    <lineage>
        <taxon>Eukaryota</taxon>
        <taxon>Fungi</taxon>
        <taxon>Fungi incertae sedis</taxon>
        <taxon>Zoopagomycota</taxon>
        <taxon>Kickxellomycotina</taxon>
        <taxon>Harpellomycetes</taxon>
        <taxon>Harpellales</taxon>
        <taxon>Legeriomycetaceae</taxon>
        <taxon>Smittium</taxon>
    </lineage>
</organism>
<evidence type="ECO:0008006" key="3">
    <source>
        <dbReference type="Google" id="ProtNLM"/>
    </source>
</evidence>
<dbReference type="GO" id="GO:0008270">
    <property type="term" value="F:zinc ion binding"/>
    <property type="evidence" value="ECO:0007669"/>
    <property type="project" value="InterPro"/>
</dbReference>
<dbReference type="SUPFAM" id="SSF57756">
    <property type="entry name" value="Retrovirus zinc finger-like domains"/>
    <property type="match status" value="1"/>
</dbReference>
<name>A0A2T9YS36_9FUNG</name>
<dbReference type="EMBL" id="MBFR01000063">
    <property type="protein sequence ID" value="PVU95155.1"/>
    <property type="molecule type" value="Genomic_DNA"/>
</dbReference>
<evidence type="ECO:0000313" key="2">
    <source>
        <dbReference type="Proteomes" id="UP000245383"/>
    </source>
</evidence>
<dbReference type="AlphaFoldDB" id="A0A2T9YS36"/>